<dbReference type="Gene3D" id="1.25.40.10">
    <property type="entry name" value="Tetratricopeptide repeat domain"/>
    <property type="match status" value="4"/>
</dbReference>
<dbReference type="PROSITE" id="PS50293">
    <property type="entry name" value="TPR_REGION"/>
    <property type="match status" value="1"/>
</dbReference>
<dbReference type="Pfam" id="PF13181">
    <property type="entry name" value="TPR_8"/>
    <property type="match status" value="2"/>
</dbReference>
<feature type="repeat" description="TPR" evidence="3">
    <location>
        <begin position="127"/>
        <end position="160"/>
    </location>
</feature>
<dbReference type="EMBL" id="GIBP01003106">
    <property type="protein sequence ID" value="NDV32075.1"/>
    <property type="molecule type" value="Transcribed_RNA"/>
</dbReference>
<dbReference type="PROSITE" id="PS50005">
    <property type="entry name" value="TPR"/>
    <property type="match status" value="3"/>
</dbReference>
<accession>A0A6B2L557</accession>
<evidence type="ECO:0000256" key="3">
    <source>
        <dbReference type="PROSITE-ProRule" id="PRU00339"/>
    </source>
</evidence>
<protein>
    <submittedName>
        <fullName evidence="4">Uncharacterized protein</fullName>
    </submittedName>
</protein>
<dbReference type="PANTHER" id="PTHR44943">
    <property type="entry name" value="CELLULOSE SYNTHASE OPERON PROTEIN C"/>
    <property type="match status" value="1"/>
</dbReference>
<dbReference type="InterPro" id="IPR051685">
    <property type="entry name" value="Ycf3/AcsC/BcsC/TPR_MFPF"/>
</dbReference>
<evidence type="ECO:0000313" key="4">
    <source>
        <dbReference type="EMBL" id="NDV32075.1"/>
    </source>
</evidence>
<dbReference type="InterPro" id="IPR013105">
    <property type="entry name" value="TPR_2"/>
</dbReference>
<organism evidence="4">
    <name type="scientific">Arcella intermedia</name>
    <dbReference type="NCBI Taxonomy" id="1963864"/>
    <lineage>
        <taxon>Eukaryota</taxon>
        <taxon>Amoebozoa</taxon>
        <taxon>Tubulinea</taxon>
        <taxon>Elardia</taxon>
        <taxon>Arcellinida</taxon>
        <taxon>Sphaerothecina</taxon>
        <taxon>Arcellidae</taxon>
        <taxon>Arcella</taxon>
    </lineage>
</organism>
<keyword evidence="1" id="KW-0677">Repeat</keyword>
<evidence type="ECO:0000256" key="1">
    <source>
        <dbReference type="ARBA" id="ARBA00022737"/>
    </source>
</evidence>
<dbReference type="SUPFAM" id="SSF48452">
    <property type="entry name" value="TPR-like"/>
    <property type="match status" value="2"/>
</dbReference>
<dbReference type="Pfam" id="PF13431">
    <property type="entry name" value="TPR_17"/>
    <property type="match status" value="1"/>
</dbReference>
<dbReference type="AlphaFoldDB" id="A0A6B2L557"/>
<feature type="repeat" description="TPR" evidence="3">
    <location>
        <begin position="194"/>
        <end position="227"/>
    </location>
</feature>
<dbReference type="Pfam" id="PF07719">
    <property type="entry name" value="TPR_2"/>
    <property type="match status" value="2"/>
</dbReference>
<dbReference type="InterPro" id="IPR011990">
    <property type="entry name" value="TPR-like_helical_dom_sf"/>
</dbReference>
<keyword evidence="2 3" id="KW-0802">TPR repeat</keyword>
<evidence type="ECO:0000256" key="2">
    <source>
        <dbReference type="ARBA" id="ARBA00022803"/>
    </source>
</evidence>
<dbReference type="Pfam" id="PF00515">
    <property type="entry name" value="TPR_1"/>
    <property type="match status" value="1"/>
</dbReference>
<dbReference type="PANTHER" id="PTHR44943:SF4">
    <property type="entry name" value="TPR REPEAT-CONTAINING PROTEIN MJ0798"/>
    <property type="match status" value="1"/>
</dbReference>
<feature type="repeat" description="TPR" evidence="3">
    <location>
        <begin position="15"/>
        <end position="48"/>
    </location>
</feature>
<dbReference type="SMART" id="SM00028">
    <property type="entry name" value="TPR"/>
    <property type="match status" value="8"/>
</dbReference>
<reference evidence="4" key="1">
    <citation type="journal article" date="2020" name="J. Eukaryot. Microbiol.">
        <title>De novo Sequencing, Assembly and Annotation of the Transcriptome for the Free-Living Testate Amoeba Arcella intermedia.</title>
        <authorList>
            <person name="Ribeiro G.M."/>
            <person name="Porfirio-Sousa A.L."/>
            <person name="Maurer-Alcala X.X."/>
            <person name="Katz L.A."/>
            <person name="Lahr D.J.G."/>
        </authorList>
    </citation>
    <scope>NUCLEOTIDE SEQUENCE</scope>
</reference>
<name>A0A6B2L557_9EUKA</name>
<dbReference type="InterPro" id="IPR019734">
    <property type="entry name" value="TPR_rpt"/>
</dbReference>
<proteinExistence type="predicted"/>
<sequence length="417" mass="48536">MKCYNEILAIDSKSVYGWRMKGSCFKFQNNYEEAIKCYDKAIMIEESDEDWFTKGHILFHNMGKEKESIECFRNAVRINPKNSKAWLNLAKALSLQELQQSKREAIDCFDKFIELNDLEKIDKKECSLVFAGKGRCYTSLGCYKEALEWIDKLISIDASNNSAHSNKGFCLMQLGRLEEALACYKEILKTKMDYMDLANVGNVLVKMGREAEAIEYFNKAIELFPDEDLMAYKLKLLFKLKKFEEAIQFSDTILHINKQNIGVWNTKGMSLQSIGRHKEAIECFDFVLKSGNLNPHSLRYKSTSLSMIGKVEEGILCLKKGLEIENEFKEEDGYLMAYLLGWIGEYNEALKYLEEYPNFEDAPFLKVFYQDLLGESTNIIEQCWNNFTPNKYQWIDMMKQQWKGSWGPFFSKLNIIN</sequence>